<keyword evidence="3" id="KW-0378">Hydrolase</keyword>
<dbReference type="PANTHER" id="PTHR43788">
    <property type="entry name" value="DNA2/NAM7 HELICASE FAMILY MEMBER"/>
    <property type="match status" value="1"/>
</dbReference>
<keyword evidence="2" id="KW-0547">Nucleotide-binding</keyword>
<dbReference type="Proteomes" id="UP000662747">
    <property type="component" value="Chromosome"/>
</dbReference>
<dbReference type="CDD" id="cd18808">
    <property type="entry name" value="SF1_C_Upf1"/>
    <property type="match status" value="1"/>
</dbReference>
<protein>
    <submittedName>
        <fullName evidence="7">AAA family ATPase</fullName>
    </submittedName>
</protein>
<evidence type="ECO:0000256" key="2">
    <source>
        <dbReference type="ARBA" id="ARBA00022741"/>
    </source>
</evidence>
<dbReference type="InterPro" id="IPR047187">
    <property type="entry name" value="SF1_C_Upf1"/>
</dbReference>
<dbReference type="Gene3D" id="3.40.50.300">
    <property type="entry name" value="P-loop containing nucleotide triphosphate hydrolases"/>
    <property type="match status" value="2"/>
</dbReference>
<dbReference type="InterPro" id="IPR041677">
    <property type="entry name" value="DNA2/NAM7_AAA_11"/>
</dbReference>
<evidence type="ECO:0000313" key="8">
    <source>
        <dbReference type="Proteomes" id="UP000662747"/>
    </source>
</evidence>
<dbReference type="Pfam" id="PF13086">
    <property type="entry name" value="AAA_11"/>
    <property type="match status" value="2"/>
</dbReference>
<keyword evidence="8" id="KW-1185">Reference proteome</keyword>
<dbReference type="InterPro" id="IPR041679">
    <property type="entry name" value="DNA2/NAM7-like_C"/>
</dbReference>
<accession>A0ABX7NPZ8</accession>
<dbReference type="Pfam" id="PF13087">
    <property type="entry name" value="AAA_12"/>
    <property type="match status" value="1"/>
</dbReference>
<sequence length="1175" mass="132641">MTEAELLEKLSRLFSPGGSLHGRFTPSEGVQPEVLVPGSAWQTFVWPEKSASPHILRVYSLSGSNPLLAHFWRNETRALHRLSGRKQSALPRLTGAGLVPEMELGYILLEDSGQPLEGDHPSLARLRANRVTALRCFSTLCDALAALHGEGMMHRSLTPHTVRALDSEEPVVYLDGFQLSAFVTAWLRGQGAVAEPQSSGFLPPLPCSLACMAPERLSPLFGNTSRHIESFACDVFGLGMVGIDWFAGLPERESQEIVSNARYVSSNHEQMIRLAQERLRTAQVPDELRRLLIQMTAPAPSNRMPSGLEVAETLGRLYPGLLAQFESAQGAIPAKPHQLYFLRETVDRIFRDGMTRSPPTSPDIREYAEFVERDLYGGVATWSPQGFAPWEDREPEKARLAKMVLMGQRYAYFCQYLNEGRPDENKKILLVKYVCQADKVRELRQQSHRRVMPPIQASYFLPNNRPGLQRPVPAETPPWTNIVQVVRFEEQGEQDSIVAATADWLVRYQEAQLTVQEYRYERQNEGTPRPPGDRTPRPIILRAAGRPLEYDARRERESFAELFFREQLVPSMGAHFAQRAEQALDEGDSIDFLVRNEHGEDVPIKLEFEEALDPSTVRFKPNEKEFLLPERGTVRPDDKAARIVLSRQRRAAQRLRTHHQLLAQLREPRGLPLAPPEVLATVAATLQKSSPETAKLVRRIIDEEPFFIVQGPPGTGKTFIASHIVKDVIRLDPYGRLLISAQSNAALDNLLESVAHLLGILDNPAAGVPLLLRHASAETEERVSTKARPFLLTNVLTRTRERMGQASGMSGALGRIQKEWAQKAKGQDFDAEMYSRVQRASNVVFATCAGAGADAESLRAGSGFDWVIVEEAARAWLSEVLVPLVQGDRWLLIGDHKQLPAYQREVGERLLTRDITDRITADATGQLPSENMRPLLGHFQHLMTVEVPSGYWTVPRDRIEEQRRMHPDIGNLVSQAYYDGQLRTHSSANRPHTLRELPFLKQTALVWVDTSVFNERAYERGRMNFLEMDLLGALLRSLTHFPTHNVEIPPVAVLSPYRQQLKLLREKFQRLPENVFQSVDEVQGRQAEVVFVSLVRNNSYEAPMQGLGFLQSPERVNVMFSRARRLLVIIGSLTHFERFRETHWADVARYVRSDARFIVDPRESPLSFEPATRKS</sequence>
<evidence type="ECO:0000259" key="6">
    <source>
        <dbReference type="PROSITE" id="PS50011"/>
    </source>
</evidence>
<gene>
    <name evidence="7" type="ORF">JY651_30580</name>
</gene>
<name>A0ABX7NPZ8_9BACT</name>
<dbReference type="InterPro" id="IPR000719">
    <property type="entry name" value="Prot_kinase_dom"/>
</dbReference>
<dbReference type="RefSeq" id="WP_206721229.1">
    <property type="nucleotide sequence ID" value="NZ_CP071090.1"/>
</dbReference>
<evidence type="ECO:0000256" key="1">
    <source>
        <dbReference type="ARBA" id="ARBA00007913"/>
    </source>
</evidence>
<dbReference type="SUPFAM" id="SSF56112">
    <property type="entry name" value="Protein kinase-like (PK-like)"/>
    <property type="match status" value="1"/>
</dbReference>
<dbReference type="EMBL" id="CP071090">
    <property type="protein sequence ID" value="QSQ19645.1"/>
    <property type="molecule type" value="Genomic_DNA"/>
</dbReference>
<evidence type="ECO:0000256" key="4">
    <source>
        <dbReference type="ARBA" id="ARBA00022806"/>
    </source>
</evidence>
<evidence type="ECO:0000256" key="3">
    <source>
        <dbReference type="ARBA" id="ARBA00022801"/>
    </source>
</evidence>
<dbReference type="PANTHER" id="PTHR43788:SF8">
    <property type="entry name" value="DNA-BINDING PROTEIN SMUBP-2"/>
    <property type="match status" value="1"/>
</dbReference>
<dbReference type="InterPro" id="IPR027417">
    <property type="entry name" value="P-loop_NTPase"/>
</dbReference>
<organism evidence="7 8">
    <name type="scientific">Pyxidicoccus parkwayensis</name>
    <dbReference type="NCBI Taxonomy" id="2813578"/>
    <lineage>
        <taxon>Bacteria</taxon>
        <taxon>Pseudomonadati</taxon>
        <taxon>Myxococcota</taxon>
        <taxon>Myxococcia</taxon>
        <taxon>Myxococcales</taxon>
        <taxon>Cystobacterineae</taxon>
        <taxon>Myxococcaceae</taxon>
        <taxon>Pyxidicoccus</taxon>
    </lineage>
</organism>
<feature type="domain" description="Protein kinase" evidence="6">
    <location>
        <begin position="1"/>
        <end position="321"/>
    </location>
</feature>
<keyword evidence="4" id="KW-0347">Helicase</keyword>
<comment type="similarity">
    <text evidence="1">Belongs to the DNA2/NAM7 helicase family.</text>
</comment>
<dbReference type="SUPFAM" id="SSF52540">
    <property type="entry name" value="P-loop containing nucleoside triphosphate hydrolases"/>
    <property type="match status" value="1"/>
</dbReference>
<evidence type="ECO:0000313" key="7">
    <source>
        <dbReference type="EMBL" id="QSQ19645.1"/>
    </source>
</evidence>
<dbReference type="PROSITE" id="PS50011">
    <property type="entry name" value="PROTEIN_KINASE_DOM"/>
    <property type="match status" value="1"/>
</dbReference>
<dbReference type="InterPro" id="IPR011009">
    <property type="entry name" value="Kinase-like_dom_sf"/>
</dbReference>
<reference evidence="7 8" key="1">
    <citation type="submission" date="2021-02" db="EMBL/GenBank/DDBJ databases">
        <title>De Novo genome assembly of isolated myxobacteria.</title>
        <authorList>
            <person name="Stevens D.C."/>
        </authorList>
    </citation>
    <scope>NUCLEOTIDE SEQUENCE [LARGE SCALE GENOMIC DNA]</scope>
    <source>
        <strain evidence="8">SCPEA02</strain>
    </source>
</reference>
<dbReference type="InterPro" id="IPR050534">
    <property type="entry name" value="Coronavir_polyprotein_1ab"/>
</dbReference>
<evidence type="ECO:0000256" key="5">
    <source>
        <dbReference type="ARBA" id="ARBA00022840"/>
    </source>
</evidence>
<keyword evidence="5" id="KW-0067">ATP-binding</keyword>
<dbReference type="Gene3D" id="1.10.510.10">
    <property type="entry name" value="Transferase(Phosphotransferase) domain 1"/>
    <property type="match status" value="1"/>
</dbReference>
<proteinExistence type="inferred from homology"/>